<sequence>MDPNGAFFFRINEKWAWSINNTLPERLRFILENKDHPQANQFPYDVAFPVESGKFSISWHTKQGEDRYDASSLGPQYARLVEFILENAHSRQHTSRTVFGPNSSYFTFSPRGPSWQHLPPDLMASIAEHVSRPTCVALGAHGSFVVLFEDGARRFEGLEYYPAVNKLVWQPKGITFISLNPHKGGMYFALYCDGSASWSLPNEWERAVNNVCSAISSPPSPSSPALHWSSPPAPPPLVFYSRPPSFHSSPPGFQSFPPVLQLPPPNVQLPPPSAPPGFRPSGLSMLEAADHIWSLYNHTQQHSAVSGLNNNFAASGSGSQQALIADPSGNLANNSSNALFADPGNSGFDPSSSANDLDPGILGSLIGALDPSSVFDGIATIFGN</sequence>
<dbReference type="AlphaFoldDB" id="A0AAD7FEH3"/>
<name>A0AAD7FEH3_9AGAR</name>
<protein>
    <submittedName>
        <fullName evidence="1">Uncharacterized protein</fullName>
    </submittedName>
</protein>
<reference evidence="1" key="1">
    <citation type="submission" date="2023-03" db="EMBL/GenBank/DDBJ databases">
        <title>Massive genome expansion in bonnet fungi (Mycena s.s.) driven by repeated elements and novel gene families across ecological guilds.</title>
        <authorList>
            <consortium name="Lawrence Berkeley National Laboratory"/>
            <person name="Harder C.B."/>
            <person name="Miyauchi S."/>
            <person name="Viragh M."/>
            <person name="Kuo A."/>
            <person name="Thoen E."/>
            <person name="Andreopoulos B."/>
            <person name="Lu D."/>
            <person name="Skrede I."/>
            <person name="Drula E."/>
            <person name="Henrissat B."/>
            <person name="Morin E."/>
            <person name="Kohler A."/>
            <person name="Barry K."/>
            <person name="LaButti K."/>
            <person name="Morin E."/>
            <person name="Salamov A."/>
            <person name="Lipzen A."/>
            <person name="Mereny Z."/>
            <person name="Hegedus B."/>
            <person name="Baldrian P."/>
            <person name="Stursova M."/>
            <person name="Weitz H."/>
            <person name="Taylor A."/>
            <person name="Grigoriev I.V."/>
            <person name="Nagy L.G."/>
            <person name="Martin F."/>
            <person name="Kauserud H."/>
        </authorList>
    </citation>
    <scope>NUCLEOTIDE SEQUENCE</scope>
    <source>
        <strain evidence="1">9284</strain>
    </source>
</reference>
<evidence type="ECO:0000313" key="1">
    <source>
        <dbReference type="EMBL" id="KAJ7619315.1"/>
    </source>
</evidence>
<keyword evidence="2" id="KW-1185">Reference proteome</keyword>
<dbReference type="EMBL" id="JARKIF010000018">
    <property type="protein sequence ID" value="KAJ7619315.1"/>
    <property type="molecule type" value="Genomic_DNA"/>
</dbReference>
<comment type="caution">
    <text evidence="1">The sequence shown here is derived from an EMBL/GenBank/DDBJ whole genome shotgun (WGS) entry which is preliminary data.</text>
</comment>
<accession>A0AAD7FEH3</accession>
<evidence type="ECO:0000313" key="2">
    <source>
        <dbReference type="Proteomes" id="UP001221142"/>
    </source>
</evidence>
<gene>
    <name evidence="1" type="ORF">FB45DRAFT_156115</name>
</gene>
<proteinExistence type="predicted"/>
<dbReference type="Proteomes" id="UP001221142">
    <property type="component" value="Unassembled WGS sequence"/>
</dbReference>
<organism evidence="1 2">
    <name type="scientific">Roridomyces roridus</name>
    <dbReference type="NCBI Taxonomy" id="1738132"/>
    <lineage>
        <taxon>Eukaryota</taxon>
        <taxon>Fungi</taxon>
        <taxon>Dikarya</taxon>
        <taxon>Basidiomycota</taxon>
        <taxon>Agaricomycotina</taxon>
        <taxon>Agaricomycetes</taxon>
        <taxon>Agaricomycetidae</taxon>
        <taxon>Agaricales</taxon>
        <taxon>Marasmiineae</taxon>
        <taxon>Mycenaceae</taxon>
        <taxon>Roridomyces</taxon>
    </lineage>
</organism>